<evidence type="ECO:0000259" key="2">
    <source>
        <dbReference type="PROSITE" id="PS50853"/>
    </source>
</evidence>
<dbReference type="Proteomes" id="UP000008281">
    <property type="component" value="Unassembled WGS sequence"/>
</dbReference>
<feature type="region of interest" description="Disordered" evidence="1">
    <location>
        <begin position="154"/>
        <end position="193"/>
    </location>
</feature>
<feature type="region of interest" description="Disordered" evidence="1">
    <location>
        <begin position="64"/>
        <end position="87"/>
    </location>
</feature>
<sequence>MISSGWMQEMEPIPEEGTEADGSEWGATSDGGTGKRTMRKKEVYTSEQINTLVRMATSYLTESLAGPTSARGSSYSYSYESHYDNPPEEEYEHFTNDDGVHQMQKVTRVTKVTTTRSVRQVPVQSPYSNIDFDSSGLPTPSPVIDRDPSLEMMARMGNGTSGGHDSEDRAAPPPAPHGRFSHEDSEIPSAPGVPDVVDAGIGEVTVVWSAPLQKNGGEIRGYQLQMRELPDGEWEDMGVDQLIKDTSCRVSRHYNVYAMF</sequence>
<dbReference type="STRING" id="31234.E3N613"/>
<organism evidence="4">
    <name type="scientific">Caenorhabditis remanei</name>
    <name type="common">Caenorhabditis vulgaris</name>
    <dbReference type="NCBI Taxonomy" id="31234"/>
    <lineage>
        <taxon>Eukaryota</taxon>
        <taxon>Metazoa</taxon>
        <taxon>Ecdysozoa</taxon>
        <taxon>Nematoda</taxon>
        <taxon>Chromadorea</taxon>
        <taxon>Rhabditida</taxon>
        <taxon>Rhabditina</taxon>
        <taxon>Rhabditomorpha</taxon>
        <taxon>Rhabditoidea</taxon>
        <taxon>Rhabditidae</taxon>
        <taxon>Peloderinae</taxon>
        <taxon>Caenorhabditis</taxon>
    </lineage>
</organism>
<dbReference type="EMBL" id="DS268535">
    <property type="protein sequence ID" value="EFO87410.1"/>
    <property type="molecule type" value="Genomic_DNA"/>
</dbReference>
<dbReference type="eggNOG" id="KOG1048">
    <property type="taxonomic scope" value="Eukaryota"/>
</dbReference>
<name>E3N613_CAERE</name>
<dbReference type="CDD" id="cd00063">
    <property type="entry name" value="FN3"/>
    <property type="match status" value="1"/>
</dbReference>
<dbReference type="AlphaFoldDB" id="E3N613"/>
<accession>E3N613</accession>
<feature type="domain" description="Fibronectin type-III" evidence="2">
    <location>
        <begin position="190"/>
        <end position="260"/>
    </location>
</feature>
<feature type="compositionally biased region" description="Acidic residues" evidence="1">
    <location>
        <begin position="12"/>
        <end position="22"/>
    </location>
</feature>
<dbReference type="InParanoid" id="E3N613"/>
<keyword evidence="4" id="KW-1185">Reference proteome</keyword>
<feature type="region of interest" description="Disordered" evidence="1">
    <location>
        <begin position="1"/>
        <end position="41"/>
    </location>
</feature>
<evidence type="ECO:0000313" key="4">
    <source>
        <dbReference type="Proteomes" id="UP000008281"/>
    </source>
</evidence>
<dbReference type="Gene3D" id="2.60.40.10">
    <property type="entry name" value="Immunoglobulins"/>
    <property type="match status" value="1"/>
</dbReference>
<protein>
    <recommendedName>
        <fullName evidence="2">Fibronectin type-III domain-containing protein</fullName>
    </recommendedName>
</protein>
<evidence type="ECO:0000256" key="1">
    <source>
        <dbReference type="SAM" id="MobiDB-lite"/>
    </source>
</evidence>
<dbReference type="InterPro" id="IPR036116">
    <property type="entry name" value="FN3_sf"/>
</dbReference>
<dbReference type="PROSITE" id="PS50853">
    <property type="entry name" value="FN3"/>
    <property type="match status" value="1"/>
</dbReference>
<dbReference type="OrthoDB" id="5870632at2759"/>
<proteinExistence type="predicted"/>
<gene>
    <name evidence="3" type="ORF">CRE_30371</name>
</gene>
<dbReference type="InterPro" id="IPR013783">
    <property type="entry name" value="Ig-like_fold"/>
</dbReference>
<reference evidence="3" key="1">
    <citation type="submission" date="2007-07" db="EMBL/GenBank/DDBJ databases">
        <title>PCAP assembly of the Caenorhabditis remanei genome.</title>
        <authorList>
            <consortium name="The Caenorhabditis remanei Sequencing Consortium"/>
            <person name="Wilson R.K."/>
        </authorList>
    </citation>
    <scope>NUCLEOTIDE SEQUENCE [LARGE SCALE GENOMIC DNA]</scope>
    <source>
        <strain evidence="3">PB4641</strain>
    </source>
</reference>
<dbReference type="HOGENOM" id="CLU_093600_0_0_1"/>
<dbReference type="OMA" id="THKITRV"/>
<dbReference type="SUPFAM" id="SSF49265">
    <property type="entry name" value="Fibronectin type III"/>
    <property type="match status" value="1"/>
</dbReference>
<dbReference type="InterPro" id="IPR003961">
    <property type="entry name" value="FN3_dom"/>
</dbReference>
<evidence type="ECO:0000313" key="3">
    <source>
        <dbReference type="EMBL" id="EFO87410.1"/>
    </source>
</evidence>